<protein>
    <recommendedName>
        <fullName evidence="5">Transmembrane protein</fullName>
    </recommendedName>
</protein>
<evidence type="ECO:0000313" key="3">
    <source>
        <dbReference type="EMBL" id="KRX01340.1"/>
    </source>
</evidence>
<feature type="region of interest" description="Disordered" evidence="1">
    <location>
        <begin position="335"/>
        <end position="357"/>
    </location>
</feature>
<feature type="transmembrane region" description="Helical" evidence="2">
    <location>
        <begin position="136"/>
        <end position="155"/>
    </location>
</feature>
<comment type="caution">
    <text evidence="3">The sequence shown here is derived from an EMBL/GenBank/DDBJ whole genome shotgun (WGS) entry which is preliminary data.</text>
</comment>
<proteinExistence type="predicted"/>
<organism evidence="3 4">
    <name type="scientific">Pseudocohnilembus persalinus</name>
    <name type="common">Ciliate</name>
    <dbReference type="NCBI Taxonomy" id="266149"/>
    <lineage>
        <taxon>Eukaryota</taxon>
        <taxon>Sar</taxon>
        <taxon>Alveolata</taxon>
        <taxon>Ciliophora</taxon>
        <taxon>Intramacronucleata</taxon>
        <taxon>Oligohymenophorea</taxon>
        <taxon>Scuticociliatia</taxon>
        <taxon>Philasterida</taxon>
        <taxon>Pseudocohnilembidae</taxon>
        <taxon>Pseudocohnilembus</taxon>
    </lineage>
</organism>
<feature type="region of interest" description="Disordered" evidence="1">
    <location>
        <begin position="1"/>
        <end position="119"/>
    </location>
</feature>
<feature type="compositionally biased region" description="Acidic residues" evidence="1">
    <location>
        <begin position="89"/>
        <end position="103"/>
    </location>
</feature>
<reference evidence="3 4" key="1">
    <citation type="journal article" date="2015" name="Sci. Rep.">
        <title>Genome of the facultative scuticociliatosis pathogen Pseudocohnilembus persalinus provides insight into its virulence through horizontal gene transfer.</title>
        <authorList>
            <person name="Xiong J."/>
            <person name="Wang G."/>
            <person name="Cheng J."/>
            <person name="Tian M."/>
            <person name="Pan X."/>
            <person name="Warren A."/>
            <person name="Jiang C."/>
            <person name="Yuan D."/>
            <person name="Miao W."/>
        </authorList>
    </citation>
    <scope>NUCLEOTIDE SEQUENCE [LARGE SCALE GENOMIC DNA]</scope>
    <source>
        <strain evidence="3">36N120E</strain>
    </source>
</reference>
<accession>A0A0V0QGQ1</accession>
<name>A0A0V0QGQ1_PSEPJ</name>
<evidence type="ECO:0008006" key="5">
    <source>
        <dbReference type="Google" id="ProtNLM"/>
    </source>
</evidence>
<feature type="compositionally biased region" description="Low complexity" evidence="1">
    <location>
        <begin position="7"/>
        <end position="20"/>
    </location>
</feature>
<evidence type="ECO:0000313" key="4">
    <source>
        <dbReference type="Proteomes" id="UP000054937"/>
    </source>
</evidence>
<gene>
    <name evidence="3" type="ORF">PPERSA_01243</name>
</gene>
<feature type="transmembrane region" description="Helical" evidence="2">
    <location>
        <begin position="275"/>
        <end position="294"/>
    </location>
</feature>
<feature type="transmembrane region" description="Helical" evidence="2">
    <location>
        <begin position="208"/>
        <end position="232"/>
    </location>
</feature>
<evidence type="ECO:0000256" key="1">
    <source>
        <dbReference type="SAM" id="MobiDB-lite"/>
    </source>
</evidence>
<keyword evidence="2" id="KW-0812">Transmembrane</keyword>
<dbReference type="AlphaFoldDB" id="A0A0V0QGQ1"/>
<dbReference type="InParanoid" id="A0A0V0QGQ1"/>
<feature type="transmembrane region" description="Helical" evidence="2">
    <location>
        <begin position="175"/>
        <end position="196"/>
    </location>
</feature>
<keyword evidence="2" id="KW-0472">Membrane</keyword>
<dbReference type="Proteomes" id="UP000054937">
    <property type="component" value="Unassembled WGS sequence"/>
</dbReference>
<keyword evidence="2" id="KW-1133">Transmembrane helix</keyword>
<keyword evidence="4" id="KW-1185">Reference proteome</keyword>
<sequence>MRRKRTNQSGQQLSNQSQSQENEDKQSIELSEQYQQQKKKIDDDDVEQERKIQLKSVKKNKKQDDDDEENNNNQNNEEKQQQKGYFMDDNLDDEEDLDEEENDNQLGKDKKLNNNNNYDPKNITPKDMVFVNYYRLTFLFFFFHFFSFICATDMVNEFTLYSDDDNNFDGQFPKIKPVLYVYLVFCILILLYMFIAYKVTYQRTMKEFYIFIGIYVSLYFMKILFLILVITIEPDLNEMFSQYYQDITDDNQTDLCSEDDYSICRMTLSWNFFKYQLIFDSVVVTIIFGIYIYFIRKYKIQLIKDMIENIEYKDLGKIPGLKSQFDQININQKGSGSNPHNDLSISQHNHSELVNNQ</sequence>
<evidence type="ECO:0000256" key="2">
    <source>
        <dbReference type="SAM" id="Phobius"/>
    </source>
</evidence>
<dbReference type="EMBL" id="LDAU01000170">
    <property type="protein sequence ID" value="KRX01340.1"/>
    <property type="molecule type" value="Genomic_DNA"/>
</dbReference>